<evidence type="ECO:0000313" key="2">
    <source>
        <dbReference type="EMBL" id="KAE9401040.1"/>
    </source>
</evidence>
<feature type="signal peptide" evidence="1">
    <location>
        <begin position="1"/>
        <end position="20"/>
    </location>
</feature>
<feature type="chain" id="PRO_5025581606" evidence="1">
    <location>
        <begin position="21"/>
        <end position="95"/>
    </location>
</feature>
<accession>A0A6A4HTI5</accession>
<evidence type="ECO:0000256" key="1">
    <source>
        <dbReference type="SAM" id="SignalP"/>
    </source>
</evidence>
<protein>
    <submittedName>
        <fullName evidence="2">Uncharacterized protein</fullName>
    </submittedName>
</protein>
<keyword evidence="1" id="KW-0732">Signal</keyword>
<reference evidence="2" key="1">
    <citation type="journal article" date="2019" name="Environ. Microbiol.">
        <title>Fungal ecological strategies reflected in gene transcription - a case study of two litter decomposers.</title>
        <authorList>
            <person name="Barbi F."/>
            <person name="Kohler A."/>
            <person name="Barry K."/>
            <person name="Baskaran P."/>
            <person name="Daum C."/>
            <person name="Fauchery L."/>
            <person name="Ihrmark K."/>
            <person name="Kuo A."/>
            <person name="LaButti K."/>
            <person name="Lipzen A."/>
            <person name="Morin E."/>
            <person name="Grigoriev I.V."/>
            <person name="Henrissat B."/>
            <person name="Lindahl B."/>
            <person name="Martin F."/>
        </authorList>
    </citation>
    <scope>NUCLEOTIDE SEQUENCE</scope>
    <source>
        <strain evidence="2">JB14</strain>
    </source>
</reference>
<organism evidence="2 3">
    <name type="scientific">Gymnopus androsaceus JB14</name>
    <dbReference type="NCBI Taxonomy" id="1447944"/>
    <lineage>
        <taxon>Eukaryota</taxon>
        <taxon>Fungi</taxon>
        <taxon>Dikarya</taxon>
        <taxon>Basidiomycota</taxon>
        <taxon>Agaricomycotina</taxon>
        <taxon>Agaricomycetes</taxon>
        <taxon>Agaricomycetidae</taxon>
        <taxon>Agaricales</taxon>
        <taxon>Marasmiineae</taxon>
        <taxon>Omphalotaceae</taxon>
        <taxon>Gymnopus</taxon>
    </lineage>
</organism>
<sequence>MIMESMKFAVVDIVTLLVVGGPTFQDSCQAKATSSSPTLRQRSNLYYPGLTSKDGVVLVVTQNVDVPVNVYQVDRVTPSELMVQNLRSSLLPGGM</sequence>
<name>A0A6A4HTI5_9AGAR</name>
<dbReference type="Proteomes" id="UP000799118">
    <property type="component" value="Unassembled WGS sequence"/>
</dbReference>
<dbReference type="EMBL" id="ML769450">
    <property type="protein sequence ID" value="KAE9401040.1"/>
    <property type="molecule type" value="Genomic_DNA"/>
</dbReference>
<keyword evidence="3" id="KW-1185">Reference proteome</keyword>
<dbReference type="AlphaFoldDB" id="A0A6A4HTI5"/>
<proteinExistence type="predicted"/>
<evidence type="ECO:0000313" key="3">
    <source>
        <dbReference type="Proteomes" id="UP000799118"/>
    </source>
</evidence>
<gene>
    <name evidence="2" type="ORF">BT96DRAFT_919025</name>
</gene>